<dbReference type="AlphaFoldDB" id="A0A6A3LJA1"/>
<organism evidence="2 3">
    <name type="scientific">Phytophthora rubi</name>
    <dbReference type="NCBI Taxonomy" id="129364"/>
    <lineage>
        <taxon>Eukaryota</taxon>
        <taxon>Sar</taxon>
        <taxon>Stramenopiles</taxon>
        <taxon>Oomycota</taxon>
        <taxon>Peronosporomycetes</taxon>
        <taxon>Peronosporales</taxon>
        <taxon>Peronosporaceae</taxon>
        <taxon>Phytophthora</taxon>
    </lineage>
</organism>
<evidence type="ECO:0000313" key="2">
    <source>
        <dbReference type="EMBL" id="KAE9018047.1"/>
    </source>
</evidence>
<feature type="compositionally biased region" description="Low complexity" evidence="1">
    <location>
        <begin position="13"/>
        <end position="24"/>
    </location>
</feature>
<name>A0A6A3LJA1_9STRA</name>
<dbReference type="Proteomes" id="UP000435112">
    <property type="component" value="Unassembled WGS sequence"/>
</dbReference>
<sequence>MFHLAPVAATITAAQPQQSLSASSTGTMYCRPRSSPIEIPASQPHSGSSSSS</sequence>
<accession>A0A6A3LJA1</accession>
<gene>
    <name evidence="2" type="ORF">PR002_g13212</name>
</gene>
<dbReference type="EMBL" id="QXFU01000864">
    <property type="protein sequence ID" value="KAE9018047.1"/>
    <property type="molecule type" value="Genomic_DNA"/>
</dbReference>
<feature type="region of interest" description="Disordered" evidence="1">
    <location>
        <begin position="13"/>
        <end position="52"/>
    </location>
</feature>
<comment type="caution">
    <text evidence="2">The sequence shown here is derived from an EMBL/GenBank/DDBJ whole genome shotgun (WGS) entry which is preliminary data.</text>
</comment>
<evidence type="ECO:0000313" key="3">
    <source>
        <dbReference type="Proteomes" id="UP000435112"/>
    </source>
</evidence>
<evidence type="ECO:0000256" key="1">
    <source>
        <dbReference type="SAM" id="MobiDB-lite"/>
    </source>
</evidence>
<protein>
    <submittedName>
        <fullName evidence="2">Uncharacterized protein</fullName>
    </submittedName>
</protein>
<reference evidence="2 3" key="1">
    <citation type="submission" date="2018-09" db="EMBL/GenBank/DDBJ databases">
        <title>Genomic investigation of the strawberry pathogen Phytophthora fragariae indicates pathogenicity is determined by transcriptional variation in three key races.</title>
        <authorList>
            <person name="Adams T.M."/>
            <person name="Armitage A.D."/>
            <person name="Sobczyk M.K."/>
            <person name="Bates H.J."/>
            <person name="Dunwell J.M."/>
            <person name="Nellist C.F."/>
            <person name="Harrison R.J."/>
        </authorList>
    </citation>
    <scope>NUCLEOTIDE SEQUENCE [LARGE SCALE GENOMIC DNA]</scope>
    <source>
        <strain evidence="2 3">SCRP324</strain>
    </source>
</reference>
<proteinExistence type="predicted"/>